<keyword evidence="2 7" id="KW-0489">Methyltransferase</keyword>
<evidence type="ECO:0000256" key="5">
    <source>
        <dbReference type="ARBA" id="ARBA00048391"/>
    </source>
</evidence>
<dbReference type="EC" id="2.1.1.297" evidence="1"/>
<dbReference type="Gene3D" id="1.10.8.10">
    <property type="entry name" value="DNA helicase RuvA subunit, C-terminal domain"/>
    <property type="match status" value="1"/>
</dbReference>
<keyword evidence="3 7" id="KW-0808">Transferase</keyword>
<dbReference type="Gene3D" id="3.40.50.150">
    <property type="entry name" value="Vaccinia Virus protein VP39"/>
    <property type="match status" value="1"/>
</dbReference>
<evidence type="ECO:0000256" key="4">
    <source>
        <dbReference type="ARBA" id="ARBA00022691"/>
    </source>
</evidence>
<name>A0A4Q2M9I7_9MICO</name>
<reference evidence="8 9" key="1">
    <citation type="submission" date="2019-01" db="EMBL/GenBank/DDBJ databases">
        <title>Agromyces.</title>
        <authorList>
            <person name="Li J."/>
        </authorList>
    </citation>
    <scope>NUCLEOTIDE SEQUENCE [LARGE SCALE GENOMIC DNA]</scope>
    <source>
        <strain evidence="8 9">DSM 23870</strain>
    </source>
</reference>
<dbReference type="Pfam" id="PF05175">
    <property type="entry name" value="MTS"/>
    <property type="match status" value="1"/>
</dbReference>
<evidence type="ECO:0000256" key="3">
    <source>
        <dbReference type="ARBA" id="ARBA00022679"/>
    </source>
</evidence>
<keyword evidence="9" id="KW-1185">Reference proteome</keyword>
<evidence type="ECO:0000256" key="1">
    <source>
        <dbReference type="ARBA" id="ARBA00012771"/>
    </source>
</evidence>
<dbReference type="InterPro" id="IPR004556">
    <property type="entry name" value="HemK-like"/>
</dbReference>
<dbReference type="AlphaFoldDB" id="A0A4Q2M9I7"/>
<gene>
    <name evidence="7" type="ORF">BJ972_000029</name>
    <name evidence="8" type="ORF">ESP50_13250</name>
</gene>
<protein>
    <recommendedName>
        <fullName evidence="1">peptide chain release factor N(5)-glutamine methyltransferase</fullName>
        <ecNumber evidence="1">2.1.1.297</ecNumber>
    </recommendedName>
</protein>
<dbReference type="InterPro" id="IPR029063">
    <property type="entry name" value="SAM-dependent_MTases_sf"/>
</dbReference>
<feature type="domain" description="Methyltransferase small" evidence="6">
    <location>
        <begin position="67"/>
        <end position="164"/>
    </location>
</feature>
<dbReference type="PANTHER" id="PTHR18895">
    <property type="entry name" value="HEMK METHYLTRANSFERASE"/>
    <property type="match status" value="1"/>
</dbReference>
<reference evidence="7 10" key="2">
    <citation type="submission" date="2020-07" db="EMBL/GenBank/DDBJ databases">
        <title>Sequencing the genomes of 1000 actinobacteria strains.</title>
        <authorList>
            <person name="Klenk H.-P."/>
        </authorList>
    </citation>
    <scope>NUCLEOTIDE SEQUENCE [LARGE SCALE GENOMIC DNA]</scope>
    <source>
        <strain evidence="7 10">DSM 23870</strain>
    </source>
</reference>
<evidence type="ECO:0000313" key="7">
    <source>
        <dbReference type="EMBL" id="NYD65510.1"/>
    </source>
</evidence>
<organism evidence="8 9">
    <name type="scientific">Agromyces atrinae</name>
    <dbReference type="NCBI Taxonomy" id="592376"/>
    <lineage>
        <taxon>Bacteria</taxon>
        <taxon>Bacillati</taxon>
        <taxon>Actinomycetota</taxon>
        <taxon>Actinomycetes</taxon>
        <taxon>Micrococcales</taxon>
        <taxon>Microbacteriaceae</taxon>
        <taxon>Agromyces</taxon>
    </lineage>
</organism>
<dbReference type="InterPro" id="IPR050320">
    <property type="entry name" value="N5-glutamine_MTase"/>
</dbReference>
<dbReference type="Proteomes" id="UP000292686">
    <property type="component" value="Unassembled WGS sequence"/>
</dbReference>
<evidence type="ECO:0000259" key="6">
    <source>
        <dbReference type="Pfam" id="PF05175"/>
    </source>
</evidence>
<dbReference type="InterPro" id="IPR022446">
    <property type="entry name" value="MeTrfrase_put"/>
</dbReference>
<comment type="catalytic activity">
    <reaction evidence="5">
        <text>L-glutaminyl-[peptide chain release factor] + S-adenosyl-L-methionine = N(5)-methyl-L-glutaminyl-[peptide chain release factor] + S-adenosyl-L-homocysteine + H(+)</text>
        <dbReference type="Rhea" id="RHEA:42896"/>
        <dbReference type="Rhea" id="RHEA-COMP:10271"/>
        <dbReference type="Rhea" id="RHEA-COMP:10272"/>
        <dbReference type="ChEBI" id="CHEBI:15378"/>
        <dbReference type="ChEBI" id="CHEBI:30011"/>
        <dbReference type="ChEBI" id="CHEBI:57856"/>
        <dbReference type="ChEBI" id="CHEBI:59789"/>
        <dbReference type="ChEBI" id="CHEBI:61891"/>
        <dbReference type="EC" id="2.1.1.297"/>
    </reaction>
</comment>
<dbReference type="OrthoDB" id="9800643at2"/>
<dbReference type="PANTHER" id="PTHR18895:SF74">
    <property type="entry name" value="MTRF1L RELEASE FACTOR GLUTAMINE METHYLTRANSFERASE"/>
    <property type="match status" value="1"/>
</dbReference>
<comment type="caution">
    <text evidence="8">The sequence shown here is derived from an EMBL/GenBank/DDBJ whole genome shotgun (WGS) entry which is preliminary data.</text>
</comment>
<dbReference type="CDD" id="cd02440">
    <property type="entry name" value="AdoMet_MTases"/>
    <property type="match status" value="1"/>
</dbReference>
<dbReference type="NCBIfam" id="TIGR03704">
    <property type="entry name" value="PrmC_rel_meth"/>
    <property type="match status" value="1"/>
</dbReference>
<dbReference type="EMBL" id="JACCBI010000001">
    <property type="protein sequence ID" value="NYD65510.1"/>
    <property type="molecule type" value="Genomic_DNA"/>
</dbReference>
<dbReference type="SUPFAM" id="SSF53335">
    <property type="entry name" value="S-adenosyl-L-methionine-dependent methyltransferases"/>
    <property type="match status" value="1"/>
</dbReference>
<dbReference type="GO" id="GO:0032259">
    <property type="term" value="P:methylation"/>
    <property type="evidence" value="ECO:0007669"/>
    <property type="project" value="UniProtKB-KW"/>
</dbReference>
<dbReference type="EMBL" id="SDPM01000007">
    <property type="protein sequence ID" value="RXZ85760.1"/>
    <property type="molecule type" value="Genomic_DNA"/>
</dbReference>
<evidence type="ECO:0000313" key="10">
    <source>
        <dbReference type="Proteomes" id="UP000581087"/>
    </source>
</evidence>
<evidence type="ECO:0000313" key="8">
    <source>
        <dbReference type="EMBL" id="RXZ85760.1"/>
    </source>
</evidence>
<dbReference type="GO" id="GO:0102559">
    <property type="term" value="F:peptide chain release factor N(5)-glutamine methyltransferase activity"/>
    <property type="evidence" value="ECO:0007669"/>
    <property type="project" value="UniProtKB-EC"/>
</dbReference>
<evidence type="ECO:0000256" key="2">
    <source>
        <dbReference type="ARBA" id="ARBA00022603"/>
    </source>
</evidence>
<dbReference type="RefSeq" id="WP_129175953.1">
    <property type="nucleotide sequence ID" value="NZ_JACCBI010000001.1"/>
</dbReference>
<dbReference type="NCBIfam" id="TIGR00536">
    <property type="entry name" value="hemK_fam"/>
    <property type="match status" value="1"/>
</dbReference>
<keyword evidence="4" id="KW-0949">S-adenosyl-L-methionine</keyword>
<evidence type="ECO:0000313" key="9">
    <source>
        <dbReference type="Proteomes" id="UP000292686"/>
    </source>
</evidence>
<dbReference type="InterPro" id="IPR007848">
    <property type="entry name" value="Small_mtfrase_dom"/>
</dbReference>
<accession>A0A4Q2M9I7</accession>
<proteinExistence type="predicted"/>
<sequence length="256" mass="27014">MTGAADDVARRLRAAGCVFADDEARLIVDATAPGADRERLVARRVAGEPLEHLLGWAEFCGLRIPVDPGVFVPRSRTAQLALAALDVTPAGGRVLDLCCGSGAIGIVLATRGAGLEVYASDSDAVATRCASRSLARVFTGDLFDAVPLALRTAFDTIVANVPHVPEDQLEFMPYEAREHEPEATRNGGPDGLVIARRVVAEAPRWLAPGGALLIEIDEGQADALSDAFTERGFAVRFESADDPDLDTVVAIGRLSD</sequence>
<dbReference type="Proteomes" id="UP000581087">
    <property type="component" value="Unassembled WGS sequence"/>
</dbReference>